<evidence type="ECO:0000313" key="2">
    <source>
        <dbReference type="EMBL" id="KAJ1149671.1"/>
    </source>
</evidence>
<keyword evidence="3" id="KW-1185">Reference proteome</keyword>
<evidence type="ECO:0000313" key="3">
    <source>
        <dbReference type="Proteomes" id="UP001066276"/>
    </source>
</evidence>
<protein>
    <submittedName>
        <fullName evidence="2">Uncharacterized protein</fullName>
    </submittedName>
</protein>
<dbReference type="EMBL" id="JANPWB010000009">
    <property type="protein sequence ID" value="KAJ1149671.1"/>
    <property type="molecule type" value="Genomic_DNA"/>
</dbReference>
<sequence length="150" mass="16303">MHPLRFLRGSAGIQQQVGPEIRPCRQRPIQRRCSTPHSGAALPRSIVCTRDHHHRPRASSSVPVKLGTPPWAPAPAPFLSLRPRVRTPGRPRAATTAAALRSSWARGSTPANLAGTGTTEALREREPLLASSFHLHGSARRRCASWARPG</sequence>
<reference evidence="2" key="1">
    <citation type="journal article" date="2022" name="bioRxiv">
        <title>Sequencing and chromosome-scale assembly of the giantPleurodeles waltlgenome.</title>
        <authorList>
            <person name="Brown T."/>
            <person name="Elewa A."/>
            <person name="Iarovenko S."/>
            <person name="Subramanian E."/>
            <person name="Araus A.J."/>
            <person name="Petzold A."/>
            <person name="Susuki M."/>
            <person name="Suzuki K.-i.T."/>
            <person name="Hayashi T."/>
            <person name="Toyoda A."/>
            <person name="Oliveira C."/>
            <person name="Osipova E."/>
            <person name="Leigh N.D."/>
            <person name="Simon A."/>
            <person name="Yun M.H."/>
        </authorList>
    </citation>
    <scope>NUCLEOTIDE SEQUENCE</scope>
    <source>
        <strain evidence="2">20211129_DDA</strain>
        <tissue evidence="2">Liver</tissue>
    </source>
</reference>
<proteinExistence type="predicted"/>
<accession>A0AAV7RB42</accession>
<feature type="region of interest" description="Disordered" evidence="1">
    <location>
        <begin position="82"/>
        <end position="120"/>
    </location>
</feature>
<name>A0AAV7RB42_PLEWA</name>
<dbReference type="AlphaFoldDB" id="A0AAV7RB42"/>
<dbReference type="Proteomes" id="UP001066276">
    <property type="component" value="Chromosome 5"/>
</dbReference>
<gene>
    <name evidence="2" type="ORF">NDU88_002476</name>
</gene>
<evidence type="ECO:0000256" key="1">
    <source>
        <dbReference type="SAM" id="MobiDB-lite"/>
    </source>
</evidence>
<comment type="caution">
    <text evidence="2">The sequence shown here is derived from an EMBL/GenBank/DDBJ whole genome shotgun (WGS) entry which is preliminary data.</text>
</comment>
<feature type="compositionally biased region" description="Low complexity" evidence="1">
    <location>
        <begin position="90"/>
        <end position="99"/>
    </location>
</feature>
<feature type="compositionally biased region" description="Polar residues" evidence="1">
    <location>
        <begin position="105"/>
        <end position="119"/>
    </location>
</feature>
<feature type="region of interest" description="Disordered" evidence="1">
    <location>
        <begin position="50"/>
        <end position="69"/>
    </location>
</feature>
<organism evidence="2 3">
    <name type="scientific">Pleurodeles waltl</name>
    <name type="common">Iberian ribbed newt</name>
    <dbReference type="NCBI Taxonomy" id="8319"/>
    <lineage>
        <taxon>Eukaryota</taxon>
        <taxon>Metazoa</taxon>
        <taxon>Chordata</taxon>
        <taxon>Craniata</taxon>
        <taxon>Vertebrata</taxon>
        <taxon>Euteleostomi</taxon>
        <taxon>Amphibia</taxon>
        <taxon>Batrachia</taxon>
        <taxon>Caudata</taxon>
        <taxon>Salamandroidea</taxon>
        <taxon>Salamandridae</taxon>
        <taxon>Pleurodelinae</taxon>
        <taxon>Pleurodeles</taxon>
    </lineage>
</organism>